<dbReference type="EMBL" id="NWVK02000243">
    <property type="protein sequence ID" value="TVS85069.1"/>
    <property type="molecule type" value="Genomic_DNA"/>
</dbReference>
<dbReference type="Pfam" id="PF03471">
    <property type="entry name" value="CorC_HlyC"/>
    <property type="match status" value="1"/>
</dbReference>
<organism evidence="6">
    <name type="scientific">Wolbachia pipientis</name>
    <dbReference type="NCBI Taxonomy" id="955"/>
    <lineage>
        <taxon>Bacteria</taxon>
        <taxon>Pseudomonadati</taxon>
        <taxon>Pseudomonadota</taxon>
        <taxon>Alphaproteobacteria</taxon>
        <taxon>Rickettsiales</taxon>
        <taxon>Anaplasmataceae</taxon>
        <taxon>Wolbachieae</taxon>
        <taxon>Wolbachia</taxon>
    </lineage>
</organism>
<feature type="domain" description="CBS" evidence="5">
    <location>
        <begin position="121"/>
        <end position="177"/>
    </location>
</feature>
<name>A0A6H2NSW0_WOLPI</name>
<evidence type="ECO:0000313" key="6">
    <source>
        <dbReference type="EMBL" id="TVS85069.1"/>
    </source>
</evidence>
<keyword evidence="2" id="KW-0677">Repeat</keyword>
<accession>A0A6H2NSW0</accession>
<dbReference type="SMART" id="SM01091">
    <property type="entry name" value="CorC_HlyC"/>
    <property type="match status" value="1"/>
</dbReference>
<evidence type="ECO:0000256" key="4">
    <source>
        <dbReference type="PROSITE-ProRule" id="PRU00703"/>
    </source>
</evidence>
<evidence type="ECO:0000256" key="2">
    <source>
        <dbReference type="ARBA" id="ARBA00022737"/>
    </source>
</evidence>
<dbReference type="SUPFAM" id="SSF54631">
    <property type="entry name" value="CBS-domain pair"/>
    <property type="match status" value="1"/>
</dbReference>
<dbReference type="AlphaFoldDB" id="A0A6H2NSW0"/>
<dbReference type="Gene3D" id="3.10.580.10">
    <property type="entry name" value="CBS-domain"/>
    <property type="match status" value="1"/>
</dbReference>
<dbReference type="GO" id="GO:0050660">
    <property type="term" value="F:flavin adenine dinucleotide binding"/>
    <property type="evidence" value="ECO:0007669"/>
    <property type="project" value="InterPro"/>
</dbReference>
<dbReference type="InterPro" id="IPR005170">
    <property type="entry name" value="Transptr-assoc_dom"/>
</dbReference>
<keyword evidence="3 4" id="KW-0129">CBS domain</keyword>
<dbReference type="Proteomes" id="UP000217566">
    <property type="component" value="Unassembled WGS sequence"/>
</dbReference>
<dbReference type="InterPro" id="IPR016169">
    <property type="entry name" value="FAD-bd_PCMH_sub2"/>
</dbReference>
<dbReference type="InterPro" id="IPR036318">
    <property type="entry name" value="FAD-bd_PCMH-like_sf"/>
</dbReference>
<dbReference type="InterPro" id="IPR000644">
    <property type="entry name" value="CBS_dom"/>
</dbReference>
<evidence type="ECO:0000256" key="1">
    <source>
        <dbReference type="ARBA" id="ARBA00006446"/>
    </source>
</evidence>
<comment type="caution">
    <text evidence="6">The sequence shown here is derived from an EMBL/GenBank/DDBJ whole genome shotgun (WGS) entry which is preliminary data.</text>
</comment>
<dbReference type="CDD" id="cd04590">
    <property type="entry name" value="CBS_pair_CorC_HlyC_assoc"/>
    <property type="match status" value="1"/>
</dbReference>
<protein>
    <submittedName>
        <fullName evidence="6">CBS domain-containing protein</fullName>
    </submittedName>
</protein>
<dbReference type="PANTHER" id="PTHR22777:SF17">
    <property type="entry name" value="UPF0053 PROTEIN SLL0260"/>
    <property type="match status" value="1"/>
</dbReference>
<dbReference type="InterPro" id="IPR046342">
    <property type="entry name" value="CBS_dom_sf"/>
</dbReference>
<evidence type="ECO:0000259" key="5">
    <source>
        <dbReference type="PROSITE" id="PS51371"/>
    </source>
</evidence>
<dbReference type="PROSITE" id="PS51371">
    <property type="entry name" value="CBS"/>
    <property type="match status" value="1"/>
</dbReference>
<dbReference type="PANTHER" id="PTHR22777">
    <property type="entry name" value="HEMOLYSIN-RELATED"/>
    <property type="match status" value="1"/>
</dbReference>
<evidence type="ECO:0000256" key="3">
    <source>
        <dbReference type="ARBA" id="ARBA00023122"/>
    </source>
</evidence>
<sequence length="272" mass="31266">MSKKRTLVEKIVYGIFLFLFKKASVLKKCATEALMKDLSDLNIFNGLLKFRDCGIMDIMTPRTEICAVDIESSEREIIKKIKNTCHTKIPIYRNNFDNVIGFFYVKDVIFNRDKNFNLRNIIQSVIFVPPSMKTTNLFVRMKSSKSYLAIVLDEYGGTDGLISITDLIEELIPNIDSENEINSEYIITELSQNKFEVSARVLIKDIEEDLKIELRDPEEDYVTLGGLILSIAGKVPSVDEVIKYKNGMKFIIKDANERYINKIVLDLSDYKN</sequence>
<dbReference type="Pfam" id="PF00571">
    <property type="entry name" value="CBS"/>
    <property type="match status" value="1"/>
</dbReference>
<gene>
    <name evidence="6" type="ORF">COM43_004515</name>
</gene>
<dbReference type="OrthoDB" id="9805314at2"/>
<proteinExistence type="inferred from homology"/>
<comment type="similarity">
    <text evidence="1">Belongs to the UPF0053 family. Hemolysin C subfamily.</text>
</comment>
<dbReference type="GO" id="GO:0005886">
    <property type="term" value="C:plasma membrane"/>
    <property type="evidence" value="ECO:0007669"/>
    <property type="project" value="TreeGrafter"/>
</dbReference>
<dbReference type="Gene3D" id="3.30.465.10">
    <property type="match status" value="1"/>
</dbReference>
<reference evidence="6" key="1">
    <citation type="submission" date="2019-07" db="EMBL/GenBank/DDBJ databases">
        <title>Genome assemblies of Wolbachia strains wAlbA and wAlbB in wild caught Aedes albopictus specimens.</title>
        <authorList>
            <person name="Kulkarni A."/>
            <person name="Yu W."/>
            <person name="Xue R.-D."/>
            <person name="Ma Y."/>
            <person name="Xu J."/>
        </authorList>
    </citation>
    <scope>NUCLEOTIDE SEQUENCE</scope>
    <source>
        <strain evidence="6">FL2016</strain>
    </source>
</reference>
<dbReference type="SUPFAM" id="SSF56176">
    <property type="entry name" value="FAD-binding/transporter-associated domain-like"/>
    <property type="match status" value="1"/>
</dbReference>
<dbReference type="InterPro" id="IPR044751">
    <property type="entry name" value="Ion_transp-like_CBS"/>
</dbReference>